<dbReference type="KEGG" id="chk:D4L85_05420"/>
<sequence length="403" mass="45198">MRSSAALLLLFQLLILFPCFAQREFVEGSIVLTSGETVRGWIDRGKTKKNYKRCTFKSDKKGKARDYLPTELRSYSFDNGKHFIAKTGVADSSNYFAEEMLKSTVSLYTNGRYFFYSKGDQYGYLPEPYNKTFYDKRNDRYSRQIRPYVDTLMRIMSDCQSMLIPIQTSAYTHRSLHSVFRKYNTCIGAPLQDFDKQPWLRVNFKLGAGMAFTKFTVTPHGFPPFNEAAVDKAQAATFGGGISLYSPRVTNQLKLTLEGWYVQNKFHGRSTVSSSVNTYHYEFFTNVTSFKIPIGLQYNLSDAPFSPFVGGGFMDEIISGTSGSASLDIETGNLVTVASDPGVAGFRKYMLGFWLSAGVSQRISGRLAAVLMARYENMNGYIGDGLSTDSHVSALSAVVELQF</sequence>
<evidence type="ECO:0000313" key="3">
    <source>
        <dbReference type="Proteomes" id="UP000266183"/>
    </source>
</evidence>
<reference evidence="3" key="1">
    <citation type="submission" date="2018-09" db="EMBL/GenBank/DDBJ databases">
        <title>Chryseolinea sp. KIS68-18 isolated from soil.</title>
        <authorList>
            <person name="Weon H.-Y."/>
            <person name="Kwon S.-W."/>
            <person name="Lee S.A."/>
        </authorList>
    </citation>
    <scope>NUCLEOTIDE SEQUENCE [LARGE SCALE GENOMIC DNA]</scope>
    <source>
        <strain evidence="3">KIS68-18</strain>
    </source>
</reference>
<dbReference type="AlphaFoldDB" id="A0A385SFP2"/>
<proteinExistence type="predicted"/>
<dbReference type="EMBL" id="CP032382">
    <property type="protein sequence ID" value="AYB30049.1"/>
    <property type="molecule type" value="Genomic_DNA"/>
</dbReference>
<name>A0A385SFP2_9BACT</name>
<feature type="signal peptide" evidence="1">
    <location>
        <begin position="1"/>
        <end position="21"/>
    </location>
</feature>
<evidence type="ECO:0000256" key="1">
    <source>
        <dbReference type="SAM" id="SignalP"/>
    </source>
</evidence>
<gene>
    <name evidence="2" type="ORF">D4L85_05420</name>
</gene>
<evidence type="ECO:0008006" key="4">
    <source>
        <dbReference type="Google" id="ProtNLM"/>
    </source>
</evidence>
<protein>
    <recommendedName>
        <fullName evidence="4">Outer membrane protein beta-barrel domain-containing protein</fullName>
    </recommendedName>
</protein>
<accession>A0A385SFP2</accession>
<organism evidence="2 3">
    <name type="scientific">Chryseolinea soli</name>
    <dbReference type="NCBI Taxonomy" id="2321403"/>
    <lineage>
        <taxon>Bacteria</taxon>
        <taxon>Pseudomonadati</taxon>
        <taxon>Bacteroidota</taxon>
        <taxon>Cytophagia</taxon>
        <taxon>Cytophagales</taxon>
        <taxon>Fulvivirgaceae</taxon>
        <taxon>Chryseolinea</taxon>
    </lineage>
</organism>
<dbReference type="Proteomes" id="UP000266183">
    <property type="component" value="Chromosome"/>
</dbReference>
<keyword evidence="3" id="KW-1185">Reference proteome</keyword>
<keyword evidence="1" id="KW-0732">Signal</keyword>
<feature type="chain" id="PRO_5017389628" description="Outer membrane protein beta-barrel domain-containing protein" evidence="1">
    <location>
        <begin position="22"/>
        <end position="403"/>
    </location>
</feature>
<evidence type="ECO:0000313" key="2">
    <source>
        <dbReference type="EMBL" id="AYB30049.1"/>
    </source>
</evidence>